<proteinExistence type="predicted"/>
<sequence length="431" mass="46284">MKAVLVILLASALIYEVAECSPANFLADKTLAKLSAWIQAEGANWVTLSGHFEKGIVAGQASDNYTLAMAGPAFNLDGSLSRISEATLSDGVPDPNYDSSQKLVFSIAIKNVTVDYKHVAYNDDNNGFFNITSMGTSDGISAVITIDIKGSGDSCMGFADDVTVDFSGNVYVSTDGVQEAFPQVIAAVTNHFKTNVPNAMGLLVQAAAFNSLDGFDICTGVLNPLPQANVMARRIMNAMQDGLNQNIQYWAVLPGFYKTDTDLNGTTLDRVVVRAGNFSSIGTLTRLGEATYSNNEDSTTSFLNFTIETDKVTGAYDDIVFTTTSKVEYHFGEQIEAGRIRTSYSVQLSLPSGSAKPSCAGDSQQVISQYVTEDEVYLTFIGNDVPDQTNDAEDIQVLYNLVSRGFLENINGAAEDLFINVGKQALSKVCN</sequence>
<dbReference type="EMBL" id="GBRD01005283">
    <property type="protein sequence ID" value="JAG60538.1"/>
    <property type="molecule type" value="Transcribed_RNA"/>
</dbReference>
<protein>
    <submittedName>
        <fullName evidence="2">Uncharacterized protein</fullName>
    </submittedName>
</protein>
<feature type="signal peptide" evidence="1">
    <location>
        <begin position="1"/>
        <end position="20"/>
    </location>
</feature>
<evidence type="ECO:0000313" key="2">
    <source>
        <dbReference type="EMBL" id="JAG60538.1"/>
    </source>
</evidence>
<dbReference type="AlphaFoldDB" id="A0A0K8T4U9"/>
<reference evidence="2" key="1">
    <citation type="submission" date="2014-09" db="EMBL/GenBank/DDBJ databases">
        <authorList>
            <person name="Magalhaes I.L.F."/>
            <person name="Oliveira U."/>
            <person name="Santos F.R."/>
            <person name="Vidigal T.H.D.A."/>
            <person name="Brescovit A.D."/>
            <person name="Santos A.J."/>
        </authorList>
    </citation>
    <scope>NUCLEOTIDE SEQUENCE</scope>
</reference>
<feature type="chain" id="PRO_5005519808" evidence="1">
    <location>
        <begin position="21"/>
        <end position="431"/>
    </location>
</feature>
<organism evidence="2">
    <name type="scientific">Lygus hesperus</name>
    <name type="common">Western plant bug</name>
    <dbReference type="NCBI Taxonomy" id="30085"/>
    <lineage>
        <taxon>Eukaryota</taxon>
        <taxon>Metazoa</taxon>
        <taxon>Ecdysozoa</taxon>
        <taxon>Arthropoda</taxon>
        <taxon>Hexapoda</taxon>
        <taxon>Insecta</taxon>
        <taxon>Pterygota</taxon>
        <taxon>Neoptera</taxon>
        <taxon>Paraneoptera</taxon>
        <taxon>Hemiptera</taxon>
        <taxon>Heteroptera</taxon>
        <taxon>Panheteroptera</taxon>
        <taxon>Cimicomorpha</taxon>
        <taxon>Miridae</taxon>
        <taxon>Mirini</taxon>
        <taxon>Lygus</taxon>
    </lineage>
</organism>
<keyword evidence="1" id="KW-0732">Signal</keyword>
<name>A0A0K8T4U9_LYGHE</name>
<evidence type="ECO:0000256" key="1">
    <source>
        <dbReference type="SAM" id="SignalP"/>
    </source>
</evidence>
<accession>A0A0K8T4U9</accession>